<dbReference type="InterPro" id="IPR029062">
    <property type="entry name" value="Class_I_gatase-like"/>
</dbReference>
<evidence type="ECO:0000313" key="2">
    <source>
        <dbReference type="EMBL" id="MPM80883.1"/>
    </source>
</evidence>
<dbReference type="Pfam" id="PF06283">
    <property type="entry name" value="ThuA"/>
    <property type="match status" value="1"/>
</dbReference>
<reference evidence="2" key="1">
    <citation type="submission" date="2019-08" db="EMBL/GenBank/DDBJ databases">
        <authorList>
            <person name="Kucharzyk K."/>
            <person name="Murdoch R.W."/>
            <person name="Higgins S."/>
            <person name="Loffler F."/>
        </authorList>
    </citation>
    <scope>NUCLEOTIDE SEQUENCE</scope>
</reference>
<protein>
    <recommendedName>
        <fullName evidence="1">ThuA-like domain-containing protein</fullName>
    </recommendedName>
</protein>
<dbReference type="SUPFAM" id="SSF52317">
    <property type="entry name" value="Class I glutamine amidotransferase-like"/>
    <property type="match status" value="1"/>
</dbReference>
<dbReference type="AlphaFoldDB" id="A0A645CVG3"/>
<evidence type="ECO:0000259" key="1">
    <source>
        <dbReference type="Pfam" id="PF06283"/>
    </source>
</evidence>
<accession>A0A645CVG3</accession>
<comment type="caution">
    <text evidence="2">The sequence shown here is derived from an EMBL/GenBank/DDBJ whole genome shotgun (WGS) entry which is preliminary data.</text>
</comment>
<feature type="domain" description="ThuA-like" evidence="1">
    <location>
        <begin position="68"/>
        <end position="214"/>
    </location>
</feature>
<gene>
    <name evidence="2" type="ORF">SDC9_127934</name>
</gene>
<sequence length="229" mass="25289">MIYFFADDHYETHAGRTIFEDGDQAWTGQTIFRENDWSLLESGDWTADCGLLILHLIGGSSGQIHPGPGAEARVRHYLDAGGNILLLHGASAAFWQWPWWRKIVGLRWVRPDDPDGMAASVHPHVSCALRIAKVRHPLAAQLCEGELPEDELYTELEQTAPLTILIHAVTATGIFPQMAETVTPAGGRILSFLPGHARECATHPVIRRNVAAAIADLRQAQSSIRPPRR</sequence>
<dbReference type="Gene3D" id="3.40.50.880">
    <property type="match status" value="1"/>
</dbReference>
<name>A0A645CVG3_9ZZZZ</name>
<dbReference type="InterPro" id="IPR029010">
    <property type="entry name" value="ThuA-like"/>
</dbReference>
<organism evidence="2">
    <name type="scientific">bioreactor metagenome</name>
    <dbReference type="NCBI Taxonomy" id="1076179"/>
    <lineage>
        <taxon>unclassified sequences</taxon>
        <taxon>metagenomes</taxon>
        <taxon>ecological metagenomes</taxon>
    </lineage>
</organism>
<dbReference type="EMBL" id="VSSQ01030371">
    <property type="protein sequence ID" value="MPM80883.1"/>
    <property type="molecule type" value="Genomic_DNA"/>
</dbReference>
<proteinExistence type="predicted"/>